<protein>
    <submittedName>
        <fullName evidence="1">Zinc ribbon domain-containing protein</fullName>
    </submittedName>
</protein>
<comment type="caution">
    <text evidence="1">The sequence shown here is derived from an EMBL/GenBank/DDBJ whole genome shotgun (WGS) entry which is preliminary data.</text>
</comment>
<dbReference type="InterPro" id="IPR025874">
    <property type="entry name" value="DZR"/>
</dbReference>
<dbReference type="EMBL" id="VTWU01000006">
    <property type="protein sequence ID" value="KAA9327598.1"/>
    <property type="molecule type" value="Genomic_DNA"/>
</dbReference>
<gene>
    <name evidence="1" type="ORF">F0P96_16600</name>
</gene>
<name>A0A7L4ZT12_9BACT</name>
<keyword evidence="2" id="KW-1185">Reference proteome</keyword>
<dbReference type="Pfam" id="PF12773">
    <property type="entry name" value="DZR"/>
    <property type="match status" value="1"/>
</dbReference>
<dbReference type="Proteomes" id="UP000326380">
    <property type="component" value="Unassembled WGS sequence"/>
</dbReference>
<dbReference type="AlphaFoldDB" id="A0A7L4ZT12"/>
<organism evidence="1 2">
    <name type="scientific">Hymenobacter busanensis</name>
    <dbReference type="NCBI Taxonomy" id="2607656"/>
    <lineage>
        <taxon>Bacteria</taxon>
        <taxon>Pseudomonadati</taxon>
        <taxon>Bacteroidota</taxon>
        <taxon>Cytophagia</taxon>
        <taxon>Cytophagales</taxon>
        <taxon>Hymenobacteraceae</taxon>
        <taxon>Hymenobacter</taxon>
    </lineage>
</organism>
<reference evidence="1 2" key="1">
    <citation type="submission" date="2019-09" db="EMBL/GenBank/DDBJ databases">
        <title>Genome sequence of Hymenobacter sp. M3.</title>
        <authorList>
            <person name="Srinivasan S."/>
        </authorList>
    </citation>
    <scope>NUCLEOTIDE SEQUENCE [LARGE SCALE GENOMIC DNA]</scope>
    <source>
        <strain evidence="1 2">M3</strain>
    </source>
</reference>
<evidence type="ECO:0000313" key="1">
    <source>
        <dbReference type="EMBL" id="KAA9327598.1"/>
    </source>
</evidence>
<sequence length="237" mass="26074">MLLPAPTSSSDIYVRTFIPRTVSNLIQFVANQDDLSTDKGFQFKFYCDKCRNGHMSRFQPNSVGIAGELMRAAGSLFGGYFSDAGNAAYHVQRAIGGKAHDEALEKAVQEGKQYFKQCTRCGHWVCPDVCWNSKAGLCEDCAPDEHEELAAQQSQAAREQIYTKTREQNYTKDLDFTNRAGIVQCTSCNAKLNPGQKFCPECGTPNAAAQAKEKFCGDCGASMKPEQRFCAECGAKN</sequence>
<accession>A0A7L4ZT12</accession>
<evidence type="ECO:0000313" key="2">
    <source>
        <dbReference type="Proteomes" id="UP000326380"/>
    </source>
</evidence>
<proteinExistence type="predicted"/>